<evidence type="ECO:0000256" key="5">
    <source>
        <dbReference type="ARBA" id="ARBA00022801"/>
    </source>
</evidence>
<dbReference type="PANTHER" id="PTHR31403:SF58">
    <property type="entry name" value="PHOSPHOLIPASE A1 EG1, CHLOROPLASTIC_MITOCHONDRIAL"/>
    <property type="match status" value="1"/>
</dbReference>
<evidence type="ECO:0000313" key="11">
    <source>
        <dbReference type="EMBL" id="BAD25298.1"/>
    </source>
</evidence>
<dbReference type="GO" id="GO:0016042">
    <property type="term" value="P:lipid catabolic process"/>
    <property type="evidence" value="ECO:0007669"/>
    <property type="project" value="UniProtKB-KW"/>
</dbReference>
<proteinExistence type="inferred from homology"/>
<evidence type="ECO:0000256" key="9">
    <source>
        <dbReference type="SAM" id="MobiDB-lite"/>
    </source>
</evidence>
<dbReference type="Pfam" id="PF01764">
    <property type="entry name" value="Lipase_3"/>
    <property type="match status" value="1"/>
</dbReference>
<dbReference type="SUPFAM" id="SSF53474">
    <property type="entry name" value="alpha/beta-Hydrolases"/>
    <property type="match status" value="1"/>
</dbReference>
<gene>
    <name evidence="11" type="ORF">OJ1643_A10.10</name>
    <name evidence="12" type="ORF">OsJ_07626</name>
</gene>
<evidence type="ECO:0000259" key="10">
    <source>
        <dbReference type="Pfam" id="PF01764"/>
    </source>
</evidence>
<feature type="compositionally biased region" description="Basic and acidic residues" evidence="9">
    <location>
        <begin position="242"/>
        <end position="252"/>
    </location>
</feature>
<evidence type="ECO:0000256" key="1">
    <source>
        <dbReference type="ARBA" id="ARBA00004229"/>
    </source>
</evidence>
<accession>Q6H7K1</accession>
<dbReference type="HOGENOM" id="CLU_824852_0_0_1"/>
<name>Q6H7K1_ORYSJ</name>
<comment type="subcellular location">
    <subcellularLocation>
        <location evidence="1">Plastid</location>
        <location evidence="1">Chloroplast</location>
    </subcellularLocation>
</comment>
<protein>
    <submittedName>
        <fullName evidence="11">Defective in anther dehiscence1</fullName>
    </submittedName>
</protein>
<keyword evidence="6" id="KW-0809">Transit peptide</keyword>
<reference evidence="12" key="3">
    <citation type="journal article" date="2005" name="PLoS Biol.">
        <title>The genomes of Oryza sativa: a history of duplications.</title>
        <authorList>
            <person name="Yu J."/>
            <person name="Wang J."/>
            <person name="Lin W."/>
            <person name="Li S."/>
            <person name="Li H."/>
            <person name="Zhou J."/>
            <person name="Ni P."/>
            <person name="Dong W."/>
            <person name="Hu S."/>
            <person name="Zeng C."/>
            <person name="Zhang J."/>
            <person name="Zhang Y."/>
            <person name="Li R."/>
            <person name="Xu Z."/>
            <person name="Li S."/>
            <person name="Li X."/>
            <person name="Zheng H."/>
            <person name="Cong L."/>
            <person name="Lin L."/>
            <person name="Yin J."/>
            <person name="Geng J."/>
            <person name="Li G."/>
            <person name="Shi J."/>
            <person name="Liu J."/>
            <person name="Lv H."/>
            <person name="Li J."/>
            <person name="Wang J."/>
            <person name="Deng Y."/>
            <person name="Ran L."/>
            <person name="Shi X."/>
            <person name="Wang X."/>
            <person name="Wu Q."/>
            <person name="Li C."/>
            <person name="Ren X."/>
            <person name="Wang J."/>
            <person name="Wang X."/>
            <person name="Li D."/>
            <person name="Liu D."/>
            <person name="Zhang X."/>
            <person name="Ji Z."/>
            <person name="Zhao W."/>
            <person name="Sun Y."/>
            <person name="Zhang Z."/>
            <person name="Bao J."/>
            <person name="Han Y."/>
            <person name="Dong L."/>
            <person name="Ji J."/>
            <person name="Chen P."/>
            <person name="Wu S."/>
            <person name="Liu J."/>
            <person name="Xiao Y."/>
            <person name="Bu D."/>
            <person name="Tan J."/>
            <person name="Yang L."/>
            <person name="Ye C."/>
            <person name="Zhang J."/>
            <person name="Xu J."/>
            <person name="Zhou Y."/>
            <person name="Yu Y."/>
            <person name="Zhang B."/>
            <person name="Zhuang S."/>
            <person name="Wei H."/>
            <person name="Liu B."/>
            <person name="Lei M."/>
            <person name="Yu H."/>
            <person name="Li Y."/>
            <person name="Xu H."/>
            <person name="Wei S."/>
            <person name="He X."/>
            <person name="Fang L."/>
            <person name="Zhang Z."/>
            <person name="Zhang Y."/>
            <person name="Huang X."/>
            <person name="Su Z."/>
            <person name="Tong W."/>
            <person name="Li J."/>
            <person name="Tong Z."/>
            <person name="Li S."/>
            <person name="Ye J."/>
            <person name="Wang L."/>
            <person name="Fang L."/>
            <person name="Lei T."/>
            <person name="Chen C."/>
            <person name="Chen H."/>
            <person name="Xu Z."/>
            <person name="Li H."/>
            <person name="Huang H."/>
            <person name="Zhang F."/>
            <person name="Xu H."/>
            <person name="Li N."/>
            <person name="Zhao C."/>
            <person name="Li S."/>
            <person name="Dong L."/>
            <person name="Huang Y."/>
            <person name="Li L."/>
            <person name="Xi Y."/>
            <person name="Qi Q."/>
            <person name="Li W."/>
            <person name="Zhang B."/>
            <person name="Hu W."/>
            <person name="Zhang Y."/>
            <person name="Tian X."/>
            <person name="Jiao Y."/>
            <person name="Liang X."/>
            <person name="Jin J."/>
            <person name="Gao L."/>
            <person name="Zheng W."/>
            <person name="Hao B."/>
            <person name="Liu S."/>
            <person name="Wang W."/>
            <person name="Yuan L."/>
            <person name="Cao M."/>
            <person name="McDermott J."/>
            <person name="Samudrala R."/>
            <person name="Wang J."/>
            <person name="Wong G.K."/>
            <person name="Yang H."/>
        </authorList>
    </citation>
    <scope>NUCLEOTIDE SEQUENCE [LARGE SCALE GENOMIC DNA]</scope>
</reference>
<accession>A3A9B5</accession>
<evidence type="ECO:0000256" key="4">
    <source>
        <dbReference type="ARBA" id="ARBA00022640"/>
    </source>
</evidence>
<evidence type="ECO:0000256" key="2">
    <source>
        <dbReference type="ARBA" id="ARBA00010701"/>
    </source>
</evidence>
<reference evidence="11" key="1">
    <citation type="submission" date="2001-09" db="EMBL/GenBank/DDBJ databases">
        <title>Oryza sativa nipponbare(GA3) genomic DNA, chromosome 2, BAC clone:OJ1643_A10.</title>
        <authorList>
            <person name="Sasaki T."/>
            <person name="Matsumoto T."/>
            <person name="Yamamoto K."/>
        </authorList>
    </citation>
    <scope>NUCLEOTIDE SEQUENCE</scope>
</reference>
<dbReference type="Proteomes" id="UP000000763">
    <property type="component" value="Chromosome 2"/>
</dbReference>
<keyword evidence="4" id="KW-0934">Plastid</keyword>
<dbReference type="GO" id="GO:0009507">
    <property type="term" value="C:chloroplast"/>
    <property type="evidence" value="ECO:0007669"/>
    <property type="project" value="UniProtKB-SubCell"/>
</dbReference>
<reference evidence="13" key="2">
    <citation type="journal article" date="2005" name="Nature">
        <title>The map-based sequence of the rice genome.</title>
        <authorList>
            <consortium name="International rice genome sequencing project (IRGSP)"/>
            <person name="Matsumoto T."/>
            <person name="Wu J."/>
            <person name="Kanamori H."/>
            <person name="Katayose Y."/>
            <person name="Fujisawa M."/>
            <person name="Namiki N."/>
            <person name="Mizuno H."/>
            <person name="Yamamoto K."/>
            <person name="Antonio B.A."/>
            <person name="Baba T."/>
            <person name="Sakata K."/>
            <person name="Nagamura Y."/>
            <person name="Aoki H."/>
            <person name="Arikawa K."/>
            <person name="Arita K."/>
            <person name="Bito T."/>
            <person name="Chiden Y."/>
            <person name="Fujitsuka N."/>
            <person name="Fukunaka R."/>
            <person name="Hamada M."/>
            <person name="Harada C."/>
            <person name="Hayashi A."/>
            <person name="Hijishita S."/>
            <person name="Honda M."/>
            <person name="Hosokawa S."/>
            <person name="Ichikawa Y."/>
            <person name="Idonuma A."/>
            <person name="Iijima M."/>
            <person name="Ikeda M."/>
            <person name="Ikeno M."/>
            <person name="Ito K."/>
            <person name="Ito S."/>
            <person name="Ito T."/>
            <person name="Ito Y."/>
            <person name="Ito Y."/>
            <person name="Iwabuchi A."/>
            <person name="Kamiya K."/>
            <person name="Karasawa W."/>
            <person name="Kurita K."/>
            <person name="Katagiri S."/>
            <person name="Kikuta A."/>
            <person name="Kobayashi H."/>
            <person name="Kobayashi N."/>
            <person name="Machita K."/>
            <person name="Maehara T."/>
            <person name="Masukawa M."/>
            <person name="Mizubayashi T."/>
            <person name="Mukai Y."/>
            <person name="Nagasaki H."/>
            <person name="Nagata Y."/>
            <person name="Naito S."/>
            <person name="Nakashima M."/>
            <person name="Nakama Y."/>
            <person name="Nakamichi Y."/>
            <person name="Nakamura M."/>
            <person name="Meguro A."/>
            <person name="Negishi M."/>
            <person name="Ohta I."/>
            <person name="Ohta T."/>
            <person name="Okamoto M."/>
            <person name="Ono N."/>
            <person name="Saji S."/>
            <person name="Sakaguchi M."/>
            <person name="Sakai K."/>
            <person name="Shibata M."/>
            <person name="Shimokawa T."/>
            <person name="Song J."/>
            <person name="Takazaki Y."/>
            <person name="Terasawa K."/>
            <person name="Tsugane M."/>
            <person name="Tsuji K."/>
            <person name="Ueda S."/>
            <person name="Waki K."/>
            <person name="Yamagata H."/>
            <person name="Yamamoto M."/>
            <person name="Yamamoto S."/>
            <person name="Yamane H."/>
            <person name="Yoshiki S."/>
            <person name="Yoshihara R."/>
            <person name="Yukawa K."/>
            <person name="Zhong H."/>
            <person name="Yano M."/>
            <person name="Yuan Q."/>
            <person name="Ouyang S."/>
            <person name="Liu J."/>
            <person name="Jones K.M."/>
            <person name="Gansberger K."/>
            <person name="Moffat K."/>
            <person name="Hill J."/>
            <person name="Bera J."/>
            <person name="Fadrosh D."/>
            <person name="Jin S."/>
            <person name="Johri S."/>
            <person name="Kim M."/>
            <person name="Overton L."/>
            <person name="Reardon M."/>
            <person name="Tsitrin T."/>
            <person name="Vuong H."/>
            <person name="Weaver B."/>
            <person name="Ciecko A."/>
            <person name="Tallon L."/>
            <person name="Jackson J."/>
            <person name="Pai G."/>
            <person name="Aken S.V."/>
            <person name="Utterback T."/>
            <person name="Reidmuller S."/>
            <person name="Feldblyum T."/>
            <person name="Hsiao J."/>
            <person name="Zismann V."/>
            <person name="Iobst S."/>
            <person name="de Vazeille A.R."/>
            <person name="Buell C.R."/>
            <person name="Ying K."/>
            <person name="Li Y."/>
            <person name="Lu T."/>
            <person name="Huang Y."/>
            <person name="Zhao Q."/>
            <person name="Feng Q."/>
            <person name="Zhang L."/>
            <person name="Zhu J."/>
            <person name="Weng Q."/>
            <person name="Mu J."/>
            <person name="Lu Y."/>
            <person name="Fan D."/>
            <person name="Liu Y."/>
            <person name="Guan J."/>
            <person name="Zhang Y."/>
            <person name="Yu S."/>
            <person name="Liu X."/>
            <person name="Zhang Y."/>
            <person name="Hong G."/>
            <person name="Han B."/>
            <person name="Choisne N."/>
            <person name="Demange N."/>
            <person name="Orjeda G."/>
            <person name="Samain S."/>
            <person name="Cattolico L."/>
            <person name="Pelletier E."/>
            <person name="Couloux A."/>
            <person name="Segurens B."/>
            <person name="Wincker P."/>
            <person name="D'Hont A."/>
            <person name="Scarpelli C."/>
            <person name="Weissenbach J."/>
            <person name="Salanoubat M."/>
            <person name="Quetier F."/>
            <person name="Yu Y."/>
            <person name="Kim H.R."/>
            <person name="Rambo T."/>
            <person name="Currie J."/>
            <person name="Collura K."/>
            <person name="Luo M."/>
            <person name="Yang T."/>
            <person name="Ammiraju J.S.S."/>
            <person name="Engler F."/>
            <person name="Soderlund C."/>
            <person name="Wing R.A."/>
            <person name="Palmer L.E."/>
            <person name="de la Bastide M."/>
            <person name="Spiegel L."/>
            <person name="Nascimento L."/>
            <person name="Zutavern T."/>
            <person name="O'Shaughnessy A."/>
            <person name="Dike S."/>
            <person name="Dedhia N."/>
            <person name="Preston R."/>
            <person name="Balija V."/>
            <person name="McCombie W.R."/>
            <person name="Chow T."/>
            <person name="Chen H."/>
            <person name="Chung M."/>
            <person name="Chen C."/>
            <person name="Shaw J."/>
            <person name="Wu H."/>
            <person name="Hsiao K."/>
            <person name="Chao Y."/>
            <person name="Chu M."/>
            <person name="Cheng C."/>
            <person name="Hour A."/>
            <person name="Lee P."/>
            <person name="Lin S."/>
            <person name="Lin Y."/>
            <person name="Liou J."/>
            <person name="Liu S."/>
            <person name="Hsing Y."/>
            <person name="Raghuvanshi S."/>
            <person name="Mohanty A."/>
            <person name="Bharti A.K."/>
            <person name="Gaur A."/>
            <person name="Gupta V."/>
            <person name="Kumar D."/>
            <person name="Ravi V."/>
            <person name="Vij S."/>
            <person name="Kapur A."/>
            <person name="Khurana P."/>
            <person name="Khurana P."/>
            <person name="Khurana J.P."/>
            <person name="Tyagi A.K."/>
            <person name="Gaikwad K."/>
            <person name="Singh A."/>
            <person name="Dalal V."/>
            <person name="Srivastava S."/>
            <person name="Dixit A."/>
            <person name="Pal A.K."/>
            <person name="Ghazi I.A."/>
            <person name="Yadav M."/>
            <person name="Pandit A."/>
            <person name="Bhargava A."/>
            <person name="Sureshbabu K."/>
            <person name="Batra K."/>
            <person name="Sharma T.R."/>
            <person name="Mohapatra T."/>
            <person name="Singh N.K."/>
            <person name="Messing J."/>
            <person name="Nelson A.B."/>
            <person name="Fuks G."/>
            <person name="Kavchok S."/>
            <person name="Keizer G."/>
            <person name="Linton E."/>
            <person name="Llaca V."/>
            <person name="Song R."/>
            <person name="Tanyolac B."/>
            <person name="Young S."/>
            <person name="Ho-Il K."/>
            <person name="Hahn J.H."/>
            <person name="Sangsakoo G."/>
            <person name="Vanavichit A."/>
            <person name="de Mattos Luiz.A.T."/>
            <person name="Zimmer P.D."/>
            <person name="Malone G."/>
            <person name="Dellagostin O."/>
            <person name="de Oliveira A.C."/>
            <person name="Bevan M."/>
            <person name="Bancroft I."/>
            <person name="Minx P."/>
            <person name="Cordum H."/>
            <person name="Wilson R."/>
            <person name="Cheng Z."/>
            <person name="Jin W."/>
            <person name="Jiang J."/>
            <person name="Leong S.A."/>
            <person name="Iwama H."/>
            <person name="Gojobori T."/>
            <person name="Itoh T."/>
            <person name="Niimura Y."/>
            <person name="Fujii Y."/>
            <person name="Habara T."/>
            <person name="Sakai H."/>
            <person name="Sato Y."/>
            <person name="Wilson G."/>
            <person name="Kumar K."/>
            <person name="McCouch S."/>
            <person name="Juretic N."/>
            <person name="Hoen D."/>
            <person name="Wright S."/>
            <person name="Bruskiewich R."/>
            <person name="Bureau T."/>
            <person name="Miyao A."/>
            <person name="Hirochika H."/>
            <person name="Nishikawa T."/>
            <person name="Kadowaki K."/>
            <person name="Sugiura M."/>
            <person name="Burr B."/>
            <person name="Sasaki T."/>
        </authorList>
    </citation>
    <scope>NUCLEOTIDE SEQUENCE [LARGE SCALE GENOMIC DNA]</scope>
    <source>
        <strain evidence="13">cv. Nipponbare</strain>
    </source>
</reference>
<evidence type="ECO:0000313" key="13">
    <source>
        <dbReference type="Proteomes" id="UP000000763"/>
    </source>
</evidence>
<dbReference type="InterPro" id="IPR029058">
    <property type="entry name" value="AB_hydrolase_fold"/>
</dbReference>
<evidence type="ECO:0000256" key="6">
    <source>
        <dbReference type="ARBA" id="ARBA00022946"/>
    </source>
</evidence>
<dbReference type="GO" id="GO:0004620">
    <property type="term" value="F:phospholipase activity"/>
    <property type="evidence" value="ECO:0007669"/>
    <property type="project" value="UniProtKB-ARBA"/>
</dbReference>
<evidence type="ECO:0000256" key="7">
    <source>
        <dbReference type="ARBA" id="ARBA00022963"/>
    </source>
</evidence>
<evidence type="ECO:0000313" key="12">
    <source>
        <dbReference type="EMBL" id="EAZ23904.1"/>
    </source>
</evidence>
<dbReference type="Proteomes" id="UP000007752">
    <property type="component" value="Chromosome 2"/>
</dbReference>
<keyword evidence="5" id="KW-0378">Hydrolase</keyword>
<keyword evidence="8" id="KW-0443">Lipid metabolism</keyword>
<reference evidence="13" key="4">
    <citation type="journal article" date="2008" name="Nucleic Acids Res.">
        <title>The rice annotation project database (RAP-DB): 2008 update.</title>
        <authorList>
            <consortium name="The rice annotation project (RAP)"/>
        </authorList>
    </citation>
    <scope>GENOME REANNOTATION</scope>
    <source>
        <strain evidence="13">cv. Nipponbare</strain>
    </source>
</reference>
<reference evidence="12" key="5">
    <citation type="submission" date="2008-12" db="EMBL/GenBank/DDBJ databases">
        <title>Improved gene annotation of the rice (Oryza sativa) genomes.</title>
        <authorList>
            <person name="Wang J."/>
            <person name="Li R."/>
            <person name="Fan W."/>
            <person name="Huang Q."/>
            <person name="Zhang J."/>
            <person name="Zhou Y."/>
            <person name="Hu Y."/>
            <person name="Zi S."/>
            <person name="Li J."/>
            <person name="Ni P."/>
            <person name="Zheng H."/>
            <person name="Zhang Y."/>
            <person name="Zhao M."/>
            <person name="Hao Q."/>
            <person name="McDermott J."/>
            <person name="Samudrala R."/>
            <person name="Kristiansen K."/>
            <person name="Wong G.K.-S."/>
        </authorList>
    </citation>
    <scope>NUCLEOTIDE SEQUENCE</scope>
</reference>
<comment type="similarity">
    <text evidence="2">Belongs to the AB hydrolase superfamily. Lipase family.</text>
</comment>
<dbReference type="PANTHER" id="PTHR31403">
    <property type="entry name" value="PHOSPHOLIPASE A1-IBETA2, CHLOROPLASTIC"/>
    <property type="match status" value="1"/>
</dbReference>
<keyword evidence="7" id="KW-0442">Lipid degradation</keyword>
<evidence type="ECO:0000256" key="8">
    <source>
        <dbReference type="ARBA" id="ARBA00023098"/>
    </source>
</evidence>
<sequence length="324" mass="34492">MTCSPLHPLLRGEVARYGELVGACYAALEDPSSPRYMNCKYGKLRMLEDAGAGYEVTRYIYSSPDAAVPGMEVSTSGRASWAGYVAVSTDETTRRLGRCDVLVSFRGTVTPAEWMANHRSSLVLARLAPRRGDGGGGYVKVESGLLNIYTSADETCRFGCTDSCRNQLLREVSRLVASRSGGEDVSVTLANHSMGGALALLLAYDLAVASVSAATPPPPGHRLLLRRAEDGQRGVQGAVQRARREGPPHGKGEGGGCGGGGERVFCGGGGDGGVGRVVDRGGIVGQLDGRTRRWRRRGILVSSSRFAEKIISKIVKMEKMAKWL</sequence>
<dbReference type="EMBL" id="CM000139">
    <property type="protein sequence ID" value="EAZ23904.1"/>
    <property type="molecule type" value="Genomic_DNA"/>
</dbReference>
<keyword evidence="3" id="KW-0150">Chloroplast</keyword>
<organism evidence="12">
    <name type="scientific">Oryza sativa subsp. japonica</name>
    <name type="common">Rice</name>
    <dbReference type="NCBI Taxonomy" id="39947"/>
    <lineage>
        <taxon>Eukaryota</taxon>
        <taxon>Viridiplantae</taxon>
        <taxon>Streptophyta</taxon>
        <taxon>Embryophyta</taxon>
        <taxon>Tracheophyta</taxon>
        <taxon>Spermatophyta</taxon>
        <taxon>Magnoliopsida</taxon>
        <taxon>Liliopsida</taxon>
        <taxon>Poales</taxon>
        <taxon>Poaceae</taxon>
        <taxon>BOP clade</taxon>
        <taxon>Oryzoideae</taxon>
        <taxon>Oryzeae</taxon>
        <taxon>Oryzinae</taxon>
        <taxon>Oryza</taxon>
        <taxon>Oryza sativa</taxon>
    </lineage>
</organism>
<feature type="domain" description="Fungal lipase-type" evidence="10">
    <location>
        <begin position="103"/>
        <end position="210"/>
    </location>
</feature>
<dbReference type="AlphaFoldDB" id="Q6H7K1"/>
<dbReference type="InterPro" id="IPR002921">
    <property type="entry name" value="Fungal_lipase-type"/>
</dbReference>
<dbReference type="Gene3D" id="3.40.50.1820">
    <property type="entry name" value="alpha/beta hydrolase"/>
    <property type="match status" value="1"/>
</dbReference>
<dbReference type="EMBL" id="AP004192">
    <property type="protein sequence ID" value="BAD25298.1"/>
    <property type="molecule type" value="Genomic_DNA"/>
</dbReference>
<evidence type="ECO:0000256" key="3">
    <source>
        <dbReference type="ARBA" id="ARBA00022528"/>
    </source>
</evidence>
<feature type="region of interest" description="Disordered" evidence="9">
    <location>
        <begin position="231"/>
        <end position="259"/>
    </location>
</feature>